<feature type="transmembrane region" description="Helical" evidence="7">
    <location>
        <begin position="306"/>
        <end position="324"/>
    </location>
</feature>
<dbReference type="InterPro" id="IPR020846">
    <property type="entry name" value="MFS_dom"/>
</dbReference>
<dbReference type="Pfam" id="PF07690">
    <property type="entry name" value="MFS_1"/>
    <property type="match status" value="1"/>
</dbReference>
<feature type="transmembrane region" description="Helical" evidence="7">
    <location>
        <begin position="151"/>
        <end position="176"/>
    </location>
</feature>
<evidence type="ECO:0000313" key="9">
    <source>
        <dbReference type="EMBL" id="GIH63199.1"/>
    </source>
</evidence>
<feature type="transmembrane region" description="Helical" evidence="7">
    <location>
        <begin position="53"/>
        <end position="73"/>
    </location>
</feature>
<dbReference type="PROSITE" id="PS50850">
    <property type="entry name" value="MFS"/>
    <property type="match status" value="1"/>
</dbReference>
<dbReference type="InterPro" id="IPR036259">
    <property type="entry name" value="MFS_trans_sf"/>
</dbReference>
<dbReference type="CDD" id="cd17369">
    <property type="entry name" value="MFS_ShiA_like"/>
    <property type="match status" value="1"/>
</dbReference>
<evidence type="ECO:0000256" key="7">
    <source>
        <dbReference type="SAM" id="Phobius"/>
    </source>
</evidence>
<feature type="transmembrane region" description="Helical" evidence="7">
    <location>
        <begin position="276"/>
        <end position="294"/>
    </location>
</feature>
<feature type="domain" description="Major facilitator superfamily (MFS) profile" evidence="8">
    <location>
        <begin position="12"/>
        <end position="422"/>
    </location>
</feature>
<dbReference type="PANTHER" id="PTHR43045:SF1">
    <property type="entry name" value="SHIKIMATE TRANSPORTER"/>
    <property type="match status" value="1"/>
</dbReference>
<keyword evidence="3" id="KW-1003">Cell membrane</keyword>
<keyword evidence="5 7" id="KW-1133">Transmembrane helix</keyword>
<keyword evidence="4 7" id="KW-0812">Transmembrane</keyword>
<dbReference type="Gene3D" id="1.20.1250.20">
    <property type="entry name" value="MFS general substrate transporter like domains"/>
    <property type="match status" value="2"/>
</dbReference>
<dbReference type="PANTHER" id="PTHR43045">
    <property type="entry name" value="SHIKIMATE TRANSPORTER"/>
    <property type="match status" value="1"/>
</dbReference>
<comment type="caution">
    <text evidence="9">The sequence shown here is derived from an EMBL/GenBank/DDBJ whole genome shotgun (WGS) entry which is preliminary data.</text>
</comment>
<accession>A0ABQ4GP39</accession>
<evidence type="ECO:0000256" key="1">
    <source>
        <dbReference type="ARBA" id="ARBA00004651"/>
    </source>
</evidence>
<keyword evidence="2" id="KW-0813">Transport</keyword>
<name>A0ABQ4GP39_9ACTN</name>
<evidence type="ECO:0000256" key="2">
    <source>
        <dbReference type="ARBA" id="ARBA00022448"/>
    </source>
</evidence>
<keyword evidence="6 7" id="KW-0472">Membrane</keyword>
<organism evidence="9 10">
    <name type="scientific">Microbispora siamensis</name>
    <dbReference type="NCBI Taxonomy" id="564413"/>
    <lineage>
        <taxon>Bacteria</taxon>
        <taxon>Bacillati</taxon>
        <taxon>Actinomycetota</taxon>
        <taxon>Actinomycetes</taxon>
        <taxon>Streptosporangiales</taxon>
        <taxon>Streptosporangiaceae</taxon>
        <taxon>Microbispora</taxon>
    </lineage>
</organism>
<feature type="transmembrane region" description="Helical" evidence="7">
    <location>
        <begin position="252"/>
        <end position="270"/>
    </location>
</feature>
<proteinExistence type="predicted"/>
<evidence type="ECO:0000256" key="3">
    <source>
        <dbReference type="ARBA" id="ARBA00022475"/>
    </source>
</evidence>
<feature type="transmembrane region" description="Helical" evidence="7">
    <location>
        <begin position="85"/>
        <end position="109"/>
    </location>
</feature>
<feature type="transmembrane region" description="Helical" evidence="7">
    <location>
        <begin position="182"/>
        <end position="204"/>
    </location>
</feature>
<dbReference type="InterPro" id="IPR005829">
    <property type="entry name" value="Sugar_transporter_CS"/>
</dbReference>
<gene>
    <name evidence="9" type="ORF">Msi02_40160</name>
</gene>
<evidence type="ECO:0000259" key="8">
    <source>
        <dbReference type="PROSITE" id="PS50850"/>
    </source>
</evidence>
<reference evidence="9 10" key="1">
    <citation type="submission" date="2021-01" db="EMBL/GenBank/DDBJ databases">
        <title>Whole genome shotgun sequence of Microbispora siamensis NBRC 104113.</title>
        <authorList>
            <person name="Komaki H."/>
            <person name="Tamura T."/>
        </authorList>
    </citation>
    <scope>NUCLEOTIDE SEQUENCE [LARGE SCALE GENOMIC DNA]</scope>
    <source>
        <strain evidence="9 10">NBRC 104113</strain>
    </source>
</reference>
<feature type="transmembrane region" description="Helical" evidence="7">
    <location>
        <begin position="330"/>
        <end position="349"/>
    </location>
</feature>
<evidence type="ECO:0000256" key="6">
    <source>
        <dbReference type="ARBA" id="ARBA00023136"/>
    </source>
</evidence>
<dbReference type="EMBL" id="BOOF01000023">
    <property type="protein sequence ID" value="GIH63199.1"/>
    <property type="molecule type" value="Genomic_DNA"/>
</dbReference>
<keyword evidence="10" id="KW-1185">Reference proteome</keyword>
<feature type="transmembrane region" description="Helical" evidence="7">
    <location>
        <begin position="115"/>
        <end position="139"/>
    </location>
</feature>
<dbReference type="SUPFAM" id="SSF103473">
    <property type="entry name" value="MFS general substrate transporter"/>
    <property type="match status" value="1"/>
</dbReference>
<feature type="transmembrane region" description="Helical" evidence="7">
    <location>
        <begin position="397"/>
        <end position="417"/>
    </location>
</feature>
<dbReference type="RefSeq" id="WP_079315651.1">
    <property type="nucleotide sequence ID" value="NZ_BOOF01000023.1"/>
</dbReference>
<feature type="transmembrane region" description="Helical" evidence="7">
    <location>
        <begin position="12"/>
        <end position="33"/>
    </location>
</feature>
<dbReference type="InterPro" id="IPR011701">
    <property type="entry name" value="MFS"/>
</dbReference>
<evidence type="ECO:0000256" key="4">
    <source>
        <dbReference type="ARBA" id="ARBA00022692"/>
    </source>
</evidence>
<feature type="transmembrane region" description="Helical" evidence="7">
    <location>
        <begin position="370"/>
        <end position="391"/>
    </location>
</feature>
<dbReference type="PROSITE" id="PS00217">
    <property type="entry name" value="SUGAR_TRANSPORT_2"/>
    <property type="match status" value="1"/>
</dbReference>
<protein>
    <submittedName>
        <fullName evidence="9">MFS transporter</fullName>
    </submittedName>
</protein>
<evidence type="ECO:0000256" key="5">
    <source>
        <dbReference type="ARBA" id="ARBA00022989"/>
    </source>
</evidence>
<sequence length="445" mass="46886">MANTPPARIGKVVGASLIGTTIEWYDFFLYGSAAALVFNKLFFPTEDELTGTLLAFLTYAVGFVARPLGGLVFGHYGDRLGRKRLLVISLLLMGGSTFLIGCLPTYAALGAGAPLLLTALRLVQGFALGGEWGGAVLLVSEHGDPRNRGFWASWPQAGAPGGNLIATGVLALLAAVQPDDAFLAWGWRVAFLLSGVLVLIGLWIRLTVAESPVFQEALERQEPAPKAPILGVLRHHWRDVLVAMGARMAENVSYYVITAFVLVYGTTAAGLPKGTVLNAVLIGSAFHFVTIPLWGALSDRIGRRPVYLLGAVGVGLWAFAFFPLIDTKNFALVTVAVTVGLLLHGAMYGPQAAFFSELFATRMRYSGVSIGYQLASIAAGGVAPLIAVALLDAYGSSVPVSVYVVAAAILTIIAVIASRETRDRDLSAIEPTSGAAKTAAIVKEA</sequence>
<dbReference type="Proteomes" id="UP000660454">
    <property type="component" value="Unassembled WGS sequence"/>
</dbReference>
<comment type="subcellular location">
    <subcellularLocation>
        <location evidence="1">Cell membrane</location>
        <topology evidence="1">Multi-pass membrane protein</topology>
    </subcellularLocation>
</comment>
<evidence type="ECO:0000313" key="10">
    <source>
        <dbReference type="Proteomes" id="UP000660454"/>
    </source>
</evidence>